<dbReference type="Proteomes" id="UP000824469">
    <property type="component" value="Unassembled WGS sequence"/>
</dbReference>
<organism evidence="1 2">
    <name type="scientific">Taxus chinensis</name>
    <name type="common">Chinese yew</name>
    <name type="synonym">Taxus wallichiana var. chinensis</name>
    <dbReference type="NCBI Taxonomy" id="29808"/>
    <lineage>
        <taxon>Eukaryota</taxon>
        <taxon>Viridiplantae</taxon>
        <taxon>Streptophyta</taxon>
        <taxon>Embryophyta</taxon>
        <taxon>Tracheophyta</taxon>
        <taxon>Spermatophyta</taxon>
        <taxon>Pinopsida</taxon>
        <taxon>Pinidae</taxon>
        <taxon>Conifers II</taxon>
        <taxon>Cupressales</taxon>
        <taxon>Taxaceae</taxon>
        <taxon>Taxus</taxon>
    </lineage>
</organism>
<sequence>MAPFLLCDKGLIDPETFQAKDWTAVVSHIRLMYALARIRRRQRQAFEALCFRILSEKAEIHCIPWFNQDSGSFVVGTEQGFQIHNCDPFRETF</sequence>
<keyword evidence="2" id="KW-1185">Reference proteome</keyword>
<name>A0AA38LL57_TAXCH</name>
<evidence type="ECO:0000313" key="2">
    <source>
        <dbReference type="Proteomes" id="UP000824469"/>
    </source>
</evidence>
<dbReference type="EMBL" id="JAHRHJ020000002">
    <property type="protein sequence ID" value="KAH9326720.1"/>
    <property type="molecule type" value="Genomic_DNA"/>
</dbReference>
<protein>
    <submittedName>
        <fullName evidence="1">Uncharacterized protein</fullName>
    </submittedName>
</protein>
<dbReference type="AlphaFoldDB" id="A0AA38LL57"/>
<proteinExistence type="predicted"/>
<accession>A0AA38LL57</accession>
<reference evidence="1 2" key="1">
    <citation type="journal article" date="2021" name="Nat. Plants">
        <title>The Taxus genome provides insights into paclitaxel biosynthesis.</title>
        <authorList>
            <person name="Xiong X."/>
            <person name="Gou J."/>
            <person name="Liao Q."/>
            <person name="Li Y."/>
            <person name="Zhou Q."/>
            <person name="Bi G."/>
            <person name="Li C."/>
            <person name="Du R."/>
            <person name="Wang X."/>
            <person name="Sun T."/>
            <person name="Guo L."/>
            <person name="Liang H."/>
            <person name="Lu P."/>
            <person name="Wu Y."/>
            <person name="Zhang Z."/>
            <person name="Ro D.K."/>
            <person name="Shang Y."/>
            <person name="Huang S."/>
            <person name="Yan J."/>
        </authorList>
    </citation>
    <scope>NUCLEOTIDE SEQUENCE [LARGE SCALE GENOMIC DNA]</scope>
    <source>
        <strain evidence="1">Ta-2019</strain>
    </source>
</reference>
<comment type="caution">
    <text evidence="1">The sequence shown here is derived from an EMBL/GenBank/DDBJ whole genome shotgun (WGS) entry which is preliminary data.</text>
</comment>
<gene>
    <name evidence="1" type="ORF">KI387_006898</name>
</gene>
<evidence type="ECO:0000313" key="1">
    <source>
        <dbReference type="EMBL" id="KAH9326720.1"/>
    </source>
</evidence>